<evidence type="ECO:0000256" key="2">
    <source>
        <dbReference type="SAM" id="SignalP"/>
    </source>
</evidence>
<dbReference type="Pfam" id="PF13517">
    <property type="entry name" value="FG-GAP_3"/>
    <property type="match status" value="2"/>
</dbReference>
<reference evidence="3" key="1">
    <citation type="submission" date="2021-08" db="EMBL/GenBank/DDBJ databases">
        <authorList>
            <person name="Stevens D.C."/>
        </authorList>
    </citation>
    <scope>NUCLEOTIDE SEQUENCE</scope>
    <source>
        <strain evidence="3">DSM 53165</strain>
    </source>
</reference>
<evidence type="ECO:0000313" key="4">
    <source>
        <dbReference type="Proteomes" id="UP001139031"/>
    </source>
</evidence>
<dbReference type="SUPFAM" id="SSF69318">
    <property type="entry name" value="Integrin alpha N-terminal domain"/>
    <property type="match status" value="1"/>
</dbReference>
<organism evidence="3 4">
    <name type="scientific">Nannocystis pusilla</name>
    <dbReference type="NCBI Taxonomy" id="889268"/>
    <lineage>
        <taxon>Bacteria</taxon>
        <taxon>Pseudomonadati</taxon>
        <taxon>Myxococcota</taxon>
        <taxon>Polyangia</taxon>
        <taxon>Nannocystales</taxon>
        <taxon>Nannocystaceae</taxon>
        <taxon>Nannocystis</taxon>
    </lineage>
</organism>
<comment type="caution">
    <text evidence="3">The sequence shown here is derived from an EMBL/GenBank/DDBJ whole genome shotgun (WGS) entry which is preliminary data.</text>
</comment>
<evidence type="ECO:0000256" key="1">
    <source>
        <dbReference type="ARBA" id="ARBA00022729"/>
    </source>
</evidence>
<dbReference type="RefSeq" id="WP_224194136.1">
    <property type="nucleotide sequence ID" value="NZ_JAIRAU010000031.1"/>
</dbReference>
<dbReference type="InterPro" id="IPR013517">
    <property type="entry name" value="FG-GAP"/>
</dbReference>
<accession>A0ABS7TW46</accession>
<evidence type="ECO:0000313" key="3">
    <source>
        <dbReference type="EMBL" id="MBZ5712376.1"/>
    </source>
</evidence>
<keyword evidence="4" id="KW-1185">Reference proteome</keyword>
<dbReference type="InterPro" id="IPR028994">
    <property type="entry name" value="Integrin_alpha_N"/>
</dbReference>
<dbReference type="PANTHER" id="PTHR46580">
    <property type="entry name" value="SENSOR KINASE-RELATED"/>
    <property type="match status" value="1"/>
</dbReference>
<dbReference type="EMBL" id="JAIRAU010000031">
    <property type="protein sequence ID" value="MBZ5712376.1"/>
    <property type="molecule type" value="Genomic_DNA"/>
</dbReference>
<keyword evidence="1 2" id="KW-0732">Signal</keyword>
<proteinExistence type="predicted"/>
<sequence length="382" mass="39053">MGFRVVAVVVAVTSALASTGCADDCGDGEYRDPEICFNEHVLEVQSEAASPLALRAGDFDGDGLDDVLVVGAESGTITTDLRLGDGAGGLGEPRDVRVAGCSAYPVTGDLDLDGAVDLLFPTCDAGVLVYRADGAGGFAPAFEIAVGIDIRTTTLTDVDGDGRRDLLVLGAMSGQPALSIVRADPAGGFAAPEVHLAVVPGLDRFAPDAFVAGRLRRDGPVELVLAEQGRSDGLARATLAGGGFGPLVAMTTGLRPGGLYLRDLDDDDILDVLVLDTAPDALAPLLGPDLTEGPRTNLGSRPGPIALAHLDGDGSLDAVLFHGDRLGLWRGVGDGRFTAAVQLEFVGDVVEVVLPDLNADGRADVVAGLFPDRGLAIRLSGP</sequence>
<protein>
    <submittedName>
        <fullName evidence="3">VCBS repeat-containing protein</fullName>
    </submittedName>
</protein>
<feature type="signal peptide" evidence="2">
    <location>
        <begin position="1"/>
        <end position="22"/>
    </location>
</feature>
<feature type="chain" id="PRO_5046663402" evidence="2">
    <location>
        <begin position="23"/>
        <end position="382"/>
    </location>
</feature>
<dbReference type="Gene3D" id="2.130.10.130">
    <property type="entry name" value="Integrin alpha, N-terminal"/>
    <property type="match status" value="1"/>
</dbReference>
<gene>
    <name evidence="3" type="ORF">K7C98_24305</name>
</gene>
<dbReference type="PROSITE" id="PS51257">
    <property type="entry name" value="PROKAR_LIPOPROTEIN"/>
    <property type="match status" value="1"/>
</dbReference>
<dbReference type="PANTHER" id="PTHR46580:SF2">
    <property type="entry name" value="MAM DOMAIN-CONTAINING PROTEIN"/>
    <property type="match status" value="1"/>
</dbReference>
<name>A0ABS7TW46_9BACT</name>
<dbReference type="Proteomes" id="UP001139031">
    <property type="component" value="Unassembled WGS sequence"/>
</dbReference>